<reference evidence="10" key="1">
    <citation type="journal article" date="2018" name="Nat. Microbiol.">
        <title>Leveraging single-cell genomics to expand the fungal tree of life.</title>
        <authorList>
            <person name="Ahrendt S.R."/>
            <person name="Quandt C.A."/>
            <person name="Ciobanu D."/>
            <person name="Clum A."/>
            <person name="Salamov A."/>
            <person name="Andreopoulos B."/>
            <person name="Cheng J.F."/>
            <person name="Woyke T."/>
            <person name="Pelin A."/>
            <person name="Henrissat B."/>
            <person name="Reynolds N.K."/>
            <person name="Benny G.L."/>
            <person name="Smith M.E."/>
            <person name="James T.Y."/>
            <person name="Grigoriev I.V."/>
        </authorList>
    </citation>
    <scope>NUCLEOTIDE SEQUENCE [LARGE SCALE GENOMIC DNA]</scope>
</reference>
<proteinExistence type="predicted"/>
<comment type="subcellular location">
    <subcellularLocation>
        <location evidence="1">Membrane</location>
        <topology evidence="1">Multi-pass membrane protein</topology>
    </subcellularLocation>
</comment>
<dbReference type="GO" id="GO:0140359">
    <property type="term" value="F:ABC-type transporter activity"/>
    <property type="evidence" value="ECO:0007669"/>
    <property type="project" value="InterPro"/>
</dbReference>
<keyword evidence="7" id="KW-0472">Membrane</keyword>
<dbReference type="PANTHER" id="PTHR19241">
    <property type="entry name" value="ATP-BINDING CASSETTE TRANSPORTER"/>
    <property type="match status" value="1"/>
</dbReference>
<evidence type="ECO:0000256" key="1">
    <source>
        <dbReference type="ARBA" id="ARBA00004141"/>
    </source>
</evidence>
<keyword evidence="9" id="KW-0378">Hydrolase</keyword>
<evidence type="ECO:0000256" key="2">
    <source>
        <dbReference type="ARBA" id="ARBA00022448"/>
    </source>
</evidence>
<keyword evidence="3" id="KW-0812">Transmembrane</keyword>
<keyword evidence="6" id="KW-1133">Transmembrane helix</keyword>
<feature type="non-terminal residue" evidence="9">
    <location>
        <position position="1"/>
    </location>
</feature>
<sequence>GQLVAIMGSSGAGKSTLLNCLSGRVSVGHLTGNIHLNGRQRNPRTWKKTVSFVEQDDIMYASLTVRETLRFAAQLRLPSSRYTDEQKFAKAEEILRSLRLTKAADTFIGDGMTRGISGGERKRTAIGQELVGDPEILFLDEPTSGLDSNSAFMVIENVKSEAVRTNRIVILTIHQPSHEILALFSSVILLSAGSVVFYGPPDDALAHFSGLGIPCPPRKNPGGKR</sequence>
<evidence type="ECO:0000313" key="9">
    <source>
        <dbReference type="EMBL" id="RKO86856.1"/>
    </source>
</evidence>
<keyword evidence="4" id="KW-0547">Nucleotide-binding</keyword>
<keyword evidence="5" id="KW-0067">ATP-binding</keyword>
<evidence type="ECO:0000256" key="4">
    <source>
        <dbReference type="ARBA" id="ARBA00022741"/>
    </source>
</evidence>
<dbReference type="InterPro" id="IPR043926">
    <property type="entry name" value="ABCG_dom"/>
</dbReference>
<evidence type="ECO:0000256" key="5">
    <source>
        <dbReference type="ARBA" id="ARBA00022840"/>
    </source>
</evidence>
<keyword evidence="10" id="KW-1185">Reference proteome</keyword>
<dbReference type="AlphaFoldDB" id="A0A4P9W9H0"/>
<keyword evidence="2" id="KW-0813">Transport</keyword>
<organism evidence="9 10">
    <name type="scientific">Blyttiomyces helicus</name>
    <dbReference type="NCBI Taxonomy" id="388810"/>
    <lineage>
        <taxon>Eukaryota</taxon>
        <taxon>Fungi</taxon>
        <taxon>Fungi incertae sedis</taxon>
        <taxon>Chytridiomycota</taxon>
        <taxon>Chytridiomycota incertae sedis</taxon>
        <taxon>Chytridiomycetes</taxon>
        <taxon>Chytridiomycetes incertae sedis</taxon>
        <taxon>Blyttiomyces</taxon>
    </lineage>
</organism>
<dbReference type="GO" id="GO:0016887">
    <property type="term" value="F:ATP hydrolysis activity"/>
    <property type="evidence" value="ECO:0007669"/>
    <property type="project" value="InterPro"/>
</dbReference>
<dbReference type="OrthoDB" id="66620at2759"/>
<accession>A0A4P9W9H0</accession>
<evidence type="ECO:0000256" key="3">
    <source>
        <dbReference type="ARBA" id="ARBA00022692"/>
    </source>
</evidence>
<dbReference type="SMART" id="SM00382">
    <property type="entry name" value="AAA"/>
    <property type="match status" value="1"/>
</dbReference>
<dbReference type="Pfam" id="PF19055">
    <property type="entry name" value="ABC2_membrane_7"/>
    <property type="match status" value="1"/>
</dbReference>
<dbReference type="InterPro" id="IPR027417">
    <property type="entry name" value="P-loop_NTPase"/>
</dbReference>
<dbReference type="EMBL" id="KZ997855">
    <property type="protein sequence ID" value="RKO86856.1"/>
    <property type="molecule type" value="Genomic_DNA"/>
</dbReference>
<evidence type="ECO:0000256" key="7">
    <source>
        <dbReference type="ARBA" id="ARBA00023136"/>
    </source>
</evidence>
<dbReference type="SUPFAM" id="SSF52540">
    <property type="entry name" value="P-loop containing nucleoside triphosphate hydrolases"/>
    <property type="match status" value="1"/>
</dbReference>
<dbReference type="InterPro" id="IPR003593">
    <property type="entry name" value="AAA+_ATPase"/>
</dbReference>
<feature type="domain" description="ABC transporter" evidence="8">
    <location>
        <begin position="1"/>
        <end position="217"/>
    </location>
</feature>
<evidence type="ECO:0000259" key="8">
    <source>
        <dbReference type="PROSITE" id="PS50893"/>
    </source>
</evidence>
<dbReference type="Gene3D" id="3.40.50.300">
    <property type="entry name" value="P-loop containing nucleotide triphosphate hydrolases"/>
    <property type="match status" value="1"/>
</dbReference>
<protein>
    <submittedName>
        <fullName evidence="9">P-loop containing nucleoside triphosphate hydrolase protein</fullName>
    </submittedName>
</protein>
<name>A0A4P9W9H0_9FUNG</name>
<gene>
    <name evidence="9" type="ORF">BDK51DRAFT_24471</name>
</gene>
<dbReference type="Proteomes" id="UP000269721">
    <property type="component" value="Unassembled WGS sequence"/>
</dbReference>
<dbReference type="InterPro" id="IPR003439">
    <property type="entry name" value="ABC_transporter-like_ATP-bd"/>
</dbReference>
<evidence type="ECO:0000256" key="6">
    <source>
        <dbReference type="ARBA" id="ARBA00022989"/>
    </source>
</evidence>
<dbReference type="GO" id="GO:0005524">
    <property type="term" value="F:ATP binding"/>
    <property type="evidence" value="ECO:0007669"/>
    <property type="project" value="UniProtKB-KW"/>
</dbReference>
<dbReference type="GO" id="GO:0016020">
    <property type="term" value="C:membrane"/>
    <property type="evidence" value="ECO:0007669"/>
    <property type="project" value="UniProtKB-SubCell"/>
</dbReference>
<evidence type="ECO:0000313" key="10">
    <source>
        <dbReference type="Proteomes" id="UP000269721"/>
    </source>
</evidence>
<dbReference type="Pfam" id="PF00005">
    <property type="entry name" value="ABC_tran"/>
    <property type="match status" value="1"/>
</dbReference>
<dbReference type="PROSITE" id="PS50893">
    <property type="entry name" value="ABC_TRANSPORTER_2"/>
    <property type="match status" value="1"/>
</dbReference>